<dbReference type="InterPro" id="IPR005149">
    <property type="entry name" value="Tscrpt_reg_PadR_N"/>
</dbReference>
<name>A0A919WKU0_9BACI</name>
<feature type="domain" description="Transcription regulator PadR N-terminal" evidence="1">
    <location>
        <begin position="15"/>
        <end position="87"/>
    </location>
</feature>
<dbReference type="RefSeq" id="WP_095311603.1">
    <property type="nucleotide sequence ID" value="NZ_BORC01000006.1"/>
</dbReference>
<dbReference type="InterPro" id="IPR036390">
    <property type="entry name" value="WH_DNA-bd_sf"/>
</dbReference>
<dbReference type="Gene3D" id="1.10.10.10">
    <property type="entry name" value="Winged helix-like DNA-binding domain superfamily/Winged helix DNA-binding domain"/>
    <property type="match status" value="1"/>
</dbReference>
<accession>A0A919WKU0</accession>
<dbReference type="SUPFAM" id="SSF46785">
    <property type="entry name" value="Winged helix' DNA-binding domain"/>
    <property type="match status" value="1"/>
</dbReference>
<dbReference type="Pfam" id="PF03551">
    <property type="entry name" value="PadR"/>
    <property type="match status" value="1"/>
</dbReference>
<evidence type="ECO:0000313" key="3">
    <source>
        <dbReference type="Proteomes" id="UP000682111"/>
    </source>
</evidence>
<keyword evidence="2" id="KW-0238">DNA-binding</keyword>
<dbReference type="OrthoDB" id="9808017at2"/>
<protein>
    <submittedName>
        <fullName evidence="2">DNA-binding protein YwzG</fullName>
    </submittedName>
</protein>
<comment type="caution">
    <text evidence="2">The sequence shown here is derived from an EMBL/GenBank/DDBJ whole genome shotgun (WGS) entry which is preliminary data.</text>
</comment>
<proteinExistence type="predicted"/>
<dbReference type="AlphaFoldDB" id="A0A919WKU0"/>
<evidence type="ECO:0000259" key="1">
    <source>
        <dbReference type="Pfam" id="PF03551"/>
    </source>
</evidence>
<dbReference type="EMBL" id="BORC01000006">
    <property type="protein sequence ID" value="GIN63434.1"/>
    <property type="molecule type" value="Genomic_DNA"/>
</dbReference>
<keyword evidence="3" id="KW-1185">Reference proteome</keyword>
<dbReference type="InterPro" id="IPR036388">
    <property type="entry name" value="WH-like_DNA-bd_sf"/>
</dbReference>
<dbReference type="InterPro" id="IPR052509">
    <property type="entry name" value="Metal_resp_DNA-bind_regulator"/>
</dbReference>
<evidence type="ECO:0000313" key="2">
    <source>
        <dbReference type="EMBL" id="GIN63434.1"/>
    </source>
</evidence>
<dbReference type="GO" id="GO:0003677">
    <property type="term" value="F:DNA binding"/>
    <property type="evidence" value="ECO:0007669"/>
    <property type="project" value="UniProtKB-KW"/>
</dbReference>
<dbReference type="Proteomes" id="UP000682111">
    <property type="component" value="Unassembled WGS sequence"/>
</dbReference>
<reference evidence="2" key="1">
    <citation type="submission" date="2021-03" db="EMBL/GenBank/DDBJ databases">
        <title>Antimicrobial resistance genes in bacteria isolated from Japanese honey, and their potential for conferring macrolide and lincosamide resistance in the American foulbrood pathogen Paenibacillus larvae.</title>
        <authorList>
            <person name="Okamoto M."/>
            <person name="Kumagai M."/>
            <person name="Kanamori H."/>
            <person name="Takamatsu D."/>
        </authorList>
    </citation>
    <scope>NUCLEOTIDE SEQUENCE</scope>
    <source>
        <strain evidence="2">J27TS8</strain>
    </source>
</reference>
<gene>
    <name evidence="2" type="primary">ywzG</name>
    <name evidence="2" type="ORF">J27TS8_34270</name>
</gene>
<organism evidence="2 3">
    <name type="scientific">Robertmurraya siralis</name>
    <dbReference type="NCBI Taxonomy" id="77777"/>
    <lineage>
        <taxon>Bacteria</taxon>
        <taxon>Bacillati</taxon>
        <taxon>Bacillota</taxon>
        <taxon>Bacilli</taxon>
        <taxon>Bacillales</taxon>
        <taxon>Bacillaceae</taxon>
        <taxon>Robertmurraya</taxon>
    </lineage>
</organism>
<dbReference type="PANTHER" id="PTHR33169:SF14">
    <property type="entry name" value="TRANSCRIPTIONAL REGULATOR RV3488"/>
    <property type="match status" value="1"/>
</dbReference>
<dbReference type="PANTHER" id="PTHR33169">
    <property type="entry name" value="PADR-FAMILY TRANSCRIPTIONAL REGULATOR"/>
    <property type="match status" value="1"/>
</dbReference>
<sequence>MFNRELVKGSTSLLLLQLLADKDMYGYEIVKELEKRSGNEFSFKEGTLYPALHKLEKQEYIECYWREQEKGPARKYYRITDAGREMLLERTQEWDDFVSVMNRVMGRKRHGTAKE</sequence>